<dbReference type="EnsemblMetazoa" id="CLYHEMT010404.1">
    <property type="protein sequence ID" value="CLYHEMP010404.1"/>
    <property type="gene ID" value="CLYHEMG010404"/>
</dbReference>
<proteinExistence type="inferred from homology"/>
<dbReference type="SUPFAM" id="SSF48452">
    <property type="entry name" value="TPR-like"/>
    <property type="match status" value="1"/>
</dbReference>
<evidence type="ECO:0000256" key="3">
    <source>
        <dbReference type="ARBA" id="ARBA00022737"/>
    </source>
</evidence>
<sequence length="462" mass="53312">MNYQTNTRDCQAWKDEGLEMSTTSNEVAKLLDHAIDQMFCHVADPMIGGVIGTVDKMLEADPDFFMAKIFSIGVQGGCCRNSRTIAKLVSELEAVDDSKLNEREKLHRKASIEWATEKKRDACRTWEHILLQYPKDTIAILFSFYGYIITGQSRMLRDSLARTLPYWRESDFHYGYLQGYYAFGLEQSNQFVQAEKAVKKSLEINPDNTWGLHAYSHIFDATCRSQEGVDFLEENDTFLTDDNSLTCHLFWHQTVNLTELGHYDRVLKLYDDKILPTFKQTSNPFNLNDGVQALQRLEFEGVNVGDRWEEVYSVYKTMYNSHELVYDDMHLTAAMIQSKTGRESKSNLFESMEKHLNKSLDTTYGDVCKRIGFPFAKGIAAYCEGNFEEASNLFIPVYKDIWEIGGSKATQDIFNQYVINACVRSPNQFHRRMARSLLHERKLFRPDSLLTDRVLAKLDAHH</sequence>
<protein>
    <recommendedName>
        <fullName evidence="2">Tetratricopeptide repeat protein 38</fullName>
    </recommendedName>
</protein>
<reference evidence="5" key="1">
    <citation type="submission" date="2021-01" db="UniProtKB">
        <authorList>
            <consortium name="EnsemblMetazoa"/>
        </authorList>
    </citation>
    <scope>IDENTIFICATION</scope>
</reference>
<evidence type="ECO:0000313" key="5">
    <source>
        <dbReference type="EnsemblMetazoa" id="CLYHEMP010404.1"/>
    </source>
</evidence>
<evidence type="ECO:0000256" key="4">
    <source>
        <dbReference type="ARBA" id="ARBA00022803"/>
    </source>
</evidence>
<organism evidence="5 6">
    <name type="scientific">Clytia hemisphaerica</name>
    <dbReference type="NCBI Taxonomy" id="252671"/>
    <lineage>
        <taxon>Eukaryota</taxon>
        <taxon>Metazoa</taxon>
        <taxon>Cnidaria</taxon>
        <taxon>Hydrozoa</taxon>
        <taxon>Hydroidolina</taxon>
        <taxon>Leptothecata</taxon>
        <taxon>Obeliida</taxon>
        <taxon>Clytiidae</taxon>
        <taxon>Clytia</taxon>
    </lineage>
</organism>
<dbReference type="InterPro" id="IPR033891">
    <property type="entry name" value="TTC38"/>
</dbReference>
<keyword evidence="3" id="KW-0677">Repeat</keyword>
<evidence type="ECO:0000256" key="1">
    <source>
        <dbReference type="ARBA" id="ARBA00005857"/>
    </source>
</evidence>
<dbReference type="InterPro" id="IPR011990">
    <property type="entry name" value="TPR-like_helical_dom_sf"/>
</dbReference>
<keyword evidence="6" id="KW-1185">Reference proteome</keyword>
<name>A0A7M5VEV6_9CNID</name>
<dbReference type="PANTHER" id="PTHR16263:SF4">
    <property type="entry name" value="TETRATRICOPEPTIDE REPEAT PROTEIN 38"/>
    <property type="match status" value="1"/>
</dbReference>
<keyword evidence="4" id="KW-0802">TPR repeat</keyword>
<dbReference type="AlphaFoldDB" id="A0A7M5VEV6"/>
<dbReference type="PANTHER" id="PTHR16263">
    <property type="entry name" value="TETRATRICOPEPTIDE REPEAT PROTEIN 38"/>
    <property type="match status" value="1"/>
</dbReference>
<dbReference type="OrthoDB" id="1427555at2759"/>
<dbReference type="Proteomes" id="UP000594262">
    <property type="component" value="Unplaced"/>
</dbReference>
<accession>A0A7M5VEV6</accession>
<evidence type="ECO:0000256" key="2">
    <source>
        <dbReference type="ARBA" id="ARBA00019992"/>
    </source>
</evidence>
<evidence type="ECO:0000313" key="6">
    <source>
        <dbReference type="Proteomes" id="UP000594262"/>
    </source>
</evidence>
<comment type="similarity">
    <text evidence="1">Belongs to the TTC38 family.</text>
</comment>